<evidence type="ECO:0000256" key="2">
    <source>
        <dbReference type="ARBA" id="ARBA00023015"/>
    </source>
</evidence>
<evidence type="ECO:0000256" key="5">
    <source>
        <dbReference type="ARBA" id="ARBA00023242"/>
    </source>
</evidence>
<keyword evidence="2" id="KW-0805">Transcription regulation</keyword>
<gene>
    <name evidence="6" type="ORF">STAS_18041</name>
</gene>
<dbReference type="GO" id="GO:0005634">
    <property type="term" value="C:nucleus"/>
    <property type="evidence" value="ECO:0007669"/>
    <property type="project" value="UniProtKB-SubCell"/>
</dbReference>
<keyword evidence="3" id="KW-0238">DNA-binding</keyword>
<keyword evidence="7" id="KW-1185">Reference proteome</keyword>
<keyword evidence="5" id="KW-0539">Nucleus</keyword>
<dbReference type="SUPFAM" id="SSF101936">
    <property type="entry name" value="DNA-binding pseudobarrel domain"/>
    <property type="match status" value="1"/>
</dbReference>
<dbReference type="InterPro" id="IPR015300">
    <property type="entry name" value="DNA-bd_pseudobarrel_sf"/>
</dbReference>
<comment type="subcellular location">
    <subcellularLocation>
        <location evidence="1">Nucleus</location>
    </subcellularLocation>
</comment>
<evidence type="ECO:0000256" key="1">
    <source>
        <dbReference type="ARBA" id="ARBA00004123"/>
    </source>
</evidence>
<accession>A0A5A7QA73</accession>
<dbReference type="Proteomes" id="UP000325081">
    <property type="component" value="Unassembled WGS sequence"/>
</dbReference>
<dbReference type="EMBL" id="BKCP01006072">
    <property type="protein sequence ID" value="GER41327.1"/>
    <property type="molecule type" value="Genomic_DNA"/>
</dbReference>
<protein>
    <submittedName>
        <fullName evidence="6">B3 domain-containing protein</fullName>
    </submittedName>
</protein>
<name>A0A5A7QA73_STRAF</name>
<reference evidence="7" key="1">
    <citation type="journal article" date="2019" name="Curr. Biol.">
        <title>Genome Sequence of Striga asiatica Provides Insight into the Evolution of Plant Parasitism.</title>
        <authorList>
            <person name="Yoshida S."/>
            <person name="Kim S."/>
            <person name="Wafula E.K."/>
            <person name="Tanskanen J."/>
            <person name="Kim Y.M."/>
            <person name="Honaas L."/>
            <person name="Yang Z."/>
            <person name="Spallek T."/>
            <person name="Conn C.E."/>
            <person name="Ichihashi Y."/>
            <person name="Cheong K."/>
            <person name="Cui S."/>
            <person name="Der J.P."/>
            <person name="Gundlach H."/>
            <person name="Jiao Y."/>
            <person name="Hori C."/>
            <person name="Ishida J.K."/>
            <person name="Kasahara H."/>
            <person name="Kiba T."/>
            <person name="Kim M.S."/>
            <person name="Koo N."/>
            <person name="Laohavisit A."/>
            <person name="Lee Y.H."/>
            <person name="Lumba S."/>
            <person name="McCourt P."/>
            <person name="Mortimer J.C."/>
            <person name="Mutuku J.M."/>
            <person name="Nomura T."/>
            <person name="Sasaki-Sekimoto Y."/>
            <person name="Seto Y."/>
            <person name="Wang Y."/>
            <person name="Wakatake T."/>
            <person name="Sakakibara H."/>
            <person name="Demura T."/>
            <person name="Yamaguchi S."/>
            <person name="Yoneyama K."/>
            <person name="Manabe R.I."/>
            <person name="Nelson D.C."/>
            <person name="Schulman A.H."/>
            <person name="Timko M.P."/>
            <person name="dePamphilis C.W."/>
            <person name="Choi D."/>
            <person name="Shirasu K."/>
        </authorList>
    </citation>
    <scope>NUCLEOTIDE SEQUENCE [LARGE SCALE GENOMIC DNA]</scope>
    <source>
        <strain evidence="7">cv. UVA1</strain>
    </source>
</reference>
<proteinExistence type="predicted"/>
<evidence type="ECO:0000313" key="7">
    <source>
        <dbReference type="Proteomes" id="UP000325081"/>
    </source>
</evidence>
<evidence type="ECO:0000256" key="3">
    <source>
        <dbReference type="ARBA" id="ARBA00023125"/>
    </source>
</evidence>
<dbReference type="Gene3D" id="2.40.330.10">
    <property type="entry name" value="DNA-binding pseudobarrel domain"/>
    <property type="match status" value="1"/>
</dbReference>
<sequence length="117" mass="14158">MWTDIEAGCDPKRLPSALVHQYMLVVPLECTLNTRDGRTYQVTIRRNDERIFFDDGWLHFMMTENIKTKYYLWFDRNSLTDFVVTVVEENVVERPLRYHFTLEIKKTYIERAYLVID</sequence>
<dbReference type="GO" id="GO:0003677">
    <property type="term" value="F:DNA binding"/>
    <property type="evidence" value="ECO:0007669"/>
    <property type="project" value="UniProtKB-KW"/>
</dbReference>
<dbReference type="OrthoDB" id="1666376at2759"/>
<dbReference type="AlphaFoldDB" id="A0A5A7QA73"/>
<keyword evidence="4" id="KW-0804">Transcription</keyword>
<organism evidence="6 7">
    <name type="scientific">Striga asiatica</name>
    <name type="common">Asiatic witchweed</name>
    <name type="synonym">Buchnera asiatica</name>
    <dbReference type="NCBI Taxonomy" id="4170"/>
    <lineage>
        <taxon>Eukaryota</taxon>
        <taxon>Viridiplantae</taxon>
        <taxon>Streptophyta</taxon>
        <taxon>Embryophyta</taxon>
        <taxon>Tracheophyta</taxon>
        <taxon>Spermatophyta</taxon>
        <taxon>Magnoliopsida</taxon>
        <taxon>eudicotyledons</taxon>
        <taxon>Gunneridae</taxon>
        <taxon>Pentapetalae</taxon>
        <taxon>asterids</taxon>
        <taxon>lamiids</taxon>
        <taxon>Lamiales</taxon>
        <taxon>Orobanchaceae</taxon>
        <taxon>Buchnereae</taxon>
        <taxon>Striga</taxon>
    </lineage>
</organism>
<evidence type="ECO:0000313" key="6">
    <source>
        <dbReference type="EMBL" id="GER41327.1"/>
    </source>
</evidence>
<evidence type="ECO:0000256" key="4">
    <source>
        <dbReference type="ARBA" id="ARBA00023163"/>
    </source>
</evidence>
<comment type="caution">
    <text evidence="6">The sequence shown here is derived from an EMBL/GenBank/DDBJ whole genome shotgun (WGS) entry which is preliminary data.</text>
</comment>